<proteinExistence type="predicted"/>
<keyword evidence="4 7" id="KW-0472">Membrane</keyword>
<evidence type="ECO:0000256" key="2">
    <source>
        <dbReference type="ARBA" id="ARBA00022692"/>
    </source>
</evidence>
<evidence type="ECO:0000256" key="6">
    <source>
        <dbReference type="ARBA" id="ARBA00023316"/>
    </source>
</evidence>
<keyword evidence="3 7" id="KW-1133">Transmembrane helix</keyword>
<keyword evidence="6" id="KW-0961">Cell wall biogenesis/degradation</keyword>
<sequence length="265" mass="30434">MKYKYILISALLLVGIMFSVVIFYRLDPAVLTRLSFYVDLANPRVKVVQVREGLRKEEVAEVVGEKLGWDDTEKQDFLKIHLAYNSADHEGRYFPKTYLIDKNEEPLEVSAVMLEEFEKQTEKIEESSEASKKIDGETALKIASIIQREAGGKGDMRLISGIIWNRINKGMKLQLDATLQYAKGSVVEGWWPRVRPEDKKIKSDYNTYLFKGLPPGAIANPGPDALLAAYHPQKTDCLFYLHDKKRKIHCSKTYEEHKNKIAIYY</sequence>
<evidence type="ECO:0000256" key="7">
    <source>
        <dbReference type="SAM" id="Phobius"/>
    </source>
</evidence>
<dbReference type="EMBL" id="MFTO01000017">
    <property type="protein sequence ID" value="OGI63548.1"/>
    <property type="molecule type" value="Genomic_DNA"/>
</dbReference>
<dbReference type="Proteomes" id="UP000178985">
    <property type="component" value="Unassembled WGS sequence"/>
</dbReference>
<dbReference type="NCBIfam" id="TIGR00247">
    <property type="entry name" value="endolytic transglycosylase MltG"/>
    <property type="match status" value="1"/>
</dbReference>
<keyword evidence="2 7" id="KW-0812">Transmembrane</keyword>
<dbReference type="GO" id="GO:0071555">
    <property type="term" value="P:cell wall organization"/>
    <property type="evidence" value="ECO:0007669"/>
    <property type="project" value="UniProtKB-KW"/>
</dbReference>
<evidence type="ECO:0000256" key="5">
    <source>
        <dbReference type="ARBA" id="ARBA00023239"/>
    </source>
</evidence>
<keyword evidence="1" id="KW-1003">Cell membrane</keyword>
<dbReference type="Pfam" id="PF02618">
    <property type="entry name" value="YceG"/>
    <property type="match status" value="1"/>
</dbReference>
<dbReference type="PANTHER" id="PTHR30518:SF2">
    <property type="entry name" value="ENDOLYTIC MUREIN TRANSGLYCOSYLASE"/>
    <property type="match status" value="1"/>
</dbReference>
<keyword evidence="5" id="KW-0456">Lyase</keyword>
<dbReference type="PANTHER" id="PTHR30518">
    <property type="entry name" value="ENDOLYTIC MUREIN TRANSGLYCOSYLASE"/>
    <property type="match status" value="1"/>
</dbReference>
<evidence type="ECO:0000256" key="1">
    <source>
        <dbReference type="ARBA" id="ARBA00022475"/>
    </source>
</evidence>
<feature type="transmembrane region" description="Helical" evidence="7">
    <location>
        <begin position="6"/>
        <end position="26"/>
    </location>
</feature>
<evidence type="ECO:0000256" key="3">
    <source>
        <dbReference type="ARBA" id="ARBA00022989"/>
    </source>
</evidence>
<evidence type="ECO:0000313" key="8">
    <source>
        <dbReference type="EMBL" id="OGI63548.1"/>
    </source>
</evidence>
<accession>A0A1F6V1S5</accession>
<comment type="caution">
    <text evidence="8">The sequence shown here is derived from an EMBL/GenBank/DDBJ whole genome shotgun (WGS) entry which is preliminary data.</text>
</comment>
<evidence type="ECO:0000313" key="9">
    <source>
        <dbReference type="Proteomes" id="UP000178985"/>
    </source>
</evidence>
<gene>
    <name evidence="8" type="ORF">A2733_01735</name>
</gene>
<protein>
    <recommendedName>
        <fullName evidence="10">Endolytic murein transglycosylase</fullName>
    </recommendedName>
</protein>
<name>A0A1F6V1S5_9BACT</name>
<reference evidence="8 9" key="1">
    <citation type="journal article" date="2016" name="Nat. Commun.">
        <title>Thousands of microbial genomes shed light on interconnected biogeochemical processes in an aquifer system.</title>
        <authorList>
            <person name="Anantharaman K."/>
            <person name="Brown C.T."/>
            <person name="Hug L.A."/>
            <person name="Sharon I."/>
            <person name="Castelle C.J."/>
            <person name="Probst A.J."/>
            <person name="Thomas B.C."/>
            <person name="Singh A."/>
            <person name="Wilkins M.J."/>
            <person name="Karaoz U."/>
            <person name="Brodie E.L."/>
            <person name="Williams K.H."/>
            <person name="Hubbard S.S."/>
            <person name="Banfield J.F."/>
        </authorList>
    </citation>
    <scope>NUCLEOTIDE SEQUENCE [LARGE SCALE GENOMIC DNA]</scope>
</reference>
<dbReference type="AlphaFoldDB" id="A0A1F6V1S5"/>
<dbReference type="InterPro" id="IPR003770">
    <property type="entry name" value="MLTG-like"/>
</dbReference>
<dbReference type="GO" id="GO:0016829">
    <property type="term" value="F:lyase activity"/>
    <property type="evidence" value="ECO:0007669"/>
    <property type="project" value="UniProtKB-KW"/>
</dbReference>
<organism evidence="8 9">
    <name type="scientific">Candidatus Nomurabacteria bacterium RIFCSPHIGHO2_01_FULL_40_20</name>
    <dbReference type="NCBI Taxonomy" id="1801738"/>
    <lineage>
        <taxon>Bacteria</taxon>
        <taxon>Candidatus Nomuraibacteriota</taxon>
    </lineage>
</organism>
<evidence type="ECO:0000256" key="4">
    <source>
        <dbReference type="ARBA" id="ARBA00023136"/>
    </source>
</evidence>
<evidence type="ECO:0008006" key="10">
    <source>
        <dbReference type="Google" id="ProtNLM"/>
    </source>
</evidence>